<dbReference type="RefSeq" id="WP_196396112.1">
    <property type="nucleotide sequence ID" value="NZ_JADNYM010000007.1"/>
</dbReference>
<protein>
    <submittedName>
        <fullName evidence="1">DUF3515 family protein</fullName>
    </submittedName>
</protein>
<reference evidence="1 2" key="1">
    <citation type="submission" date="2020-11" db="EMBL/GenBank/DDBJ databases">
        <title>Arthrobacter antarcticus sp. nov., isolated from Antarctic Soil.</title>
        <authorList>
            <person name="Li J."/>
        </authorList>
    </citation>
    <scope>NUCLEOTIDE SEQUENCE [LARGE SCALE GENOMIC DNA]</scope>
    <source>
        <strain evidence="1 2">Z1-20</strain>
    </source>
</reference>
<organism evidence="1 2">
    <name type="scientific">Arthrobacter terrae</name>
    <dbReference type="NCBI Taxonomy" id="2935737"/>
    <lineage>
        <taxon>Bacteria</taxon>
        <taxon>Bacillati</taxon>
        <taxon>Actinomycetota</taxon>
        <taxon>Actinomycetes</taxon>
        <taxon>Micrococcales</taxon>
        <taxon>Micrococcaceae</taxon>
        <taxon>Arthrobacter</taxon>
    </lineage>
</organism>
<keyword evidence="2" id="KW-1185">Reference proteome</keyword>
<dbReference type="AlphaFoldDB" id="A0A931CIY1"/>
<comment type="caution">
    <text evidence="1">The sequence shown here is derived from an EMBL/GenBank/DDBJ whole genome shotgun (WGS) entry which is preliminary data.</text>
</comment>
<evidence type="ECO:0000313" key="1">
    <source>
        <dbReference type="EMBL" id="MBG0739173.1"/>
    </source>
</evidence>
<dbReference type="Proteomes" id="UP000655366">
    <property type="component" value="Unassembled WGS sequence"/>
</dbReference>
<name>A0A931CIY1_9MICC</name>
<accession>A0A931CIY1</accession>
<dbReference type="InterPro" id="IPR021903">
    <property type="entry name" value="DUF3515"/>
</dbReference>
<proteinExistence type="predicted"/>
<dbReference type="Pfam" id="PF12028">
    <property type="entry name" value="DUF3515"/>
    <property type="match status" value="1"/>
</dbReference>
<evidence type="ECO:0000313" key="2">
    <source>
        <dbReference type="Proteomes" id="UP000655366"/>
    </source>
</evidence>
<gene>
    <name evidence="1" type="ORF">IV500_07165</name>
</gene>
<dbReference type="EMBL" id="JADNYM010000007">
    <property type="protein sequence ID" value="MBG0739173.1"/>
    <property type="molecule type" value="Genomic_DNA"/>
</dbReference>
<sequence length="177" mass="18285">MLPLVRTGHRHASFFPPLRLPRLLTLTVMAAGAVVALSGCTPAVEVSAAHDSANPACAPMMVALPDVLGDAALRPTTTQATAAWGDPSLVILRCGVSVPGPTTDRCVGVNGVDWIIKQEASAWTLTTYGRTPATEVVLDPDKIPSSTVLAQLSSAAAKIPAQRKCLGPADETAVPTK</sequence>